<proteinExistence type="predicted"/>
<evidence type="ECO:0000313" key="2">
    <source>
        <dbReference type="EMBL" id="VDS06032.1"/>
    </source>
</evidence>
<name>A0A447IF44_9HYPH</name>
<keyword evidence="3" id="KW-1185">Reference proteome</keyword>
<dbReference type="Proteomes" id="UP000268844">
    <property type="component" value="Unassembled WGS sequence"/>
</dbReference>
<accession>A0A447IF44</accession>
<feature type="chain" id="PRO_5019078111" evidence="1">
    <location>
        <begin position="20"/>
        <end position="152"/>
    </location>
</feature>
<dbReference type="AlphaFoldDB" id="A0A447IF44"/>
<protein>
    <submittedName>
        <fullName evidence="2">Uncharacterized protein</fullName>
    </submittedName>
</protein>
<keyword evidence="1" id="KW-0732">Signal</keyword>
<gene>
    <name evidence="2" type="ORF">DEVEQU_03180</name>
</gene>
<sequence length="152" mass="16394">MKSTALPLLLLLGVGIAHAQEDLVIDQSKLYVTEPKACQAIETQSIDAFVEMDFLSLTFEGGIQSLEFHCNFYDIKSRPNTPLLFVDAVCSLPGELYPDSFAIAPNGEDSILVVSGTETTLGLAGSEAPPSDFPVGTTIYHRCDNLSEIPID</sequence>
<reference evidence="2 3" key="1">
    <citation type="submission" date="2018-12" db="EMBL/GenBank/DDBJ databases">
        <authorList>
            <person name="Criscuolo A."/>
        </authorList>
    </citation>
    <scope>NUCLEOTIDE SEQUENCE [LARGE SCALE GENOMIC DNA]</scope>
    <source>
        <strain evidence="2">ACIP1116281</strain>
    </source>
</reference>
<organism evidence="2 3">
    <name type="scientific">Devosia equisanguinis</name>
    <dbReference type="NCBI Taxonomy" id="2490941"/>
    <lineage>
        <taxon>Bacteria</taxon>
        <taxon>Pseudomonadati</taxon>
        <taxon>Pseudomonadota</taxon>
        <taxon>Alphaproteobacteria</taxon>
        <taxon>Hyphomicrobiales</taxon>
        <taxon>Devosiaceae</taxon>
        <taxon>Devosia</taxon>
    </lineage>
</organism>
<evidence type="ECO:0000313" key="3">
    <source>
        <dbReference type="Proteomes" id="UP000268844"/>
    </source>
</evidence>
<dbReference type="EMBL" id="UZWD01000038">
    <property type="protein sequence ID" value="VDS06032.1"/>
    <property type="molecule type" value="Genomic_DNA"/>
</dbReference>
<dbReference type="OrthoDB" id="7948457at2"/>
<feature type="signal peptide" evidence="1">
    <location>
        <begin position="1"/>
        <end position="19"/>
    </location>
</feature>
<dbReference type="RefSeq" id="WP_126151547.1">
    <property type="nucleotide sequence ID" value="NZ_JBHTMH010000001.1"/>
</dbReference>
<evidence type="ECO:0000256" key="1">
    <source>
        <dbReference type="SAM" id="SignalP"/>
    </source>
</evidence>